<comment type="similarity">
    <text evidence="1">Belongs to the LysR transcriptional regulatory family.</text>
</comment>
<dbReference type="SUPFAM" id="SSF46785">
    <property type="entry name" value="Winged helix' DNA-binding domain"/>
    <property type="match status" value="1"/>
</dbReference>
<accession>A0ABV7XC70</accession>
<organism evidence="6 7">
    <name type="scientific">Sphingoaurantiacus capsulatus</name>
    <dbReference type="NCBI Taxonomy" id="1771310"/>
    <lineage>
        <taxon>Bacteria</taxon>
        <taxon>Pseudomonadati</taxon>
        <taxon>Pseudomonadota</taxon>
        <taxon>Alphaproteobacteria</taxon>
        <taxon>Sphingomonadales</taxon>
        <taxon>Sphingosinicellaceae</taxon>
        <taxon>Sphingoaurantiacus</taxon>
    </lineage>
</organism>
<gene>
    <name evidence="6" type="ORF">ACFOMD_12060</name>
</gene>
<name>A0ABV7XC70_9SPHN</name>
<evidence type="ECO:0000256" key="4">
    <source>
        <dbReference type="ARBA" id="ARBA00023163"/>
    </source>
</evidence>
<dbReference type="PRINTS" id="PR00039">
    <property type="entry name" value="HTHLYSR"/>
</dbReference>
<dbReference type="InterPro" id="IPR058163">
    <property type="entry name" value="LysR-type_TF_proteobact-type"/>
</dbReference>
<evidence type="ECO:0000313" key="7">
    <source>
        <dbReference type="Proteomes" id="UP001595615"/>
    </source>
</evidence>
<dbReference type="PROSITE" id="PS50931">
    <property type="entry name" value="HTH_LYSR"/>
    <property type="match status" value="1"/>
</dbReference>
<dbReference type="InterPro" id="IPR000847">
    <property type="entry name" value="LysR_HTH_N"/>
</dbReference>
<dbReference type="Pfam" id="PF03466">
    <property type="entry name" value="LysR_substrate"/>
    <property type="match status" value="1"/>
</dbReference>
<dbReference type="PANTHER" id="PTHR30537:SF20">
    <property type="entry name" value="TRANSCRIPTIONAL REGULATORY PROTEIN"/>
    <property type="match status" value="1"/>
</dbReference>
<evidence type="ECO:0000256" key="3">
    <source>
        <dbReference type="ARBA" id="ARBA00023125"/>
    </source>
</evidence>
<dbReference type="InterPro" id="IPR036388">
    <property type="entry name" value="WH-like_DNA-bd_sf"/>
</dbReference>
<dbReference type="RefSeq" id="WP_380861673.1">
    <property type="nucleotide sequence ID" value="NZ_JBHRXV010000010.1"/>
</dbReference>
<dbReference type="Proteomes" id="UP001595615">
    <property type="component" value="Unassembled WGS sequence"/>
</dbReference>
<keyword evidence="7" id="KW-1185">Reference proteome</keyword>
<keyword evidence="3" id="KW-0238">DNA-binding</keyword>
<evidence type="ECO:0000256" key="1">
    <source>
        <dbReference type="ARBA" id="ARBA00009437"/>
    </source>
</evidence>
<dbReference type="InterPro" id="IPR036390">
    <property type="entry name" value="WH_DNA-bd_sf"/>
</dbReference>
<evidence type="ECO:0000259" key="5">
    <source>
        <dbReference type="PROSITE" id="PS50931"/>
    </source>
</evidence>
<dbReference type="SUPFAM" id="SSF53850">
    <property type="entry name" value="Periplasmic binding protein-like II"/>
    <property type="match status" value="1"/>
</dbReference>
<comment type="caution">
    <text evidence="6">The sequence shown here is derived from an EMBL/GenBank/DDBJ whole genome shotgun (WGS) entry which is preliminary data.</text>
</comment>
<protein>
    <submittedName>
        <fullName evidence="6">LysR family transcriptional regulator</fullName>
    </submittedName>
</protein>
<evidence type="ECO:0000313" key="6">
    <source>
        <dbReference type="EMBL" id="MFC3713313.1"/>
    </source>
</evidence>
<evidence type="ECO:0000256" key="2">
    <source>
        <dbReference type="ARBA" id="ARBA00023015"/>
    </source>
</evidence>
<reference evidence="7" key="1">
    <citation type="journal article" date="2019" name="Int. J. Syst. Evol. Microbiol.">
        <title>The Global Catalogue of Microorganisms (GCM) 10K type strain sequencing project: providing services to taxonomists for standard genome sequencing and annotation.</title>
        <authorList>
            <consortium name="The Broad Institute Genomics Platform"/>
            <consortium name="The Broad Institute Genome Sequencing Center for Infectious Disease"/>
            <person name="Wu L."/>
            <person name="Ma J."/>
        </authorList>
    </citation>
    <scope>NUCLEOTIDE SEQUENCE [LARGE SCALE GENOMIC DNA]</scope>
    <source>
        <strain evidence="7">KCTC 42644</strain>
    </source>
</reference>
<sequence>MQLDWEKLRLFHCVAEAGSFTEAARRLHMSQPALSRQIQGLETQLGAKLFHRHARGLAMTHEGEQLHDATHEMQDRIERTQQGIEFSRERPTGEIRLTTTVSFGSTWLARQLKDFLELYPDINVDLMLSDDDLDLSKREADVAIRFHAPHQSDHIQKALAPVRYWLCASPDYLEKHGTPQVAEDLDNHRLVAYGPLAPNPIRGVNWILDVGHSGPPRVPVLTVNNIFGLLQAAEAGVGIAALPSYLVDFSGKVRPILTHMQGPVFRTFFVYPPELRTSVRVAVLRDFIVKRMTPQALDTARLASHATAA</sequence>
<feature type="domain" description="HTH lysR-type" evidence="5">
    <location>
        <begin position="3"/>
        <end position="60"/>
    </location>
</feature>
<dbReference type="CDD" id="cd08422">
    <property type="entry name" value="PBP2_CrgA_like"/>
    <property type="match status" value="1"/>
</dbReference>
<dbReference type="EMBL" id="JBHRXV010000010">
    <property type="protein sequence ID" value="MFC3713313.1"/>
    <property type="molecule type" value="Genomic_DNA"/>
</dbReference>
<dbReference type="Pfam" id="PF00126">
    <property type="entry name" value="HTH_1"/>
    <property type="match status" value="1"/>
</dbReference>
<dbReference type="PANTHER" id="PTHR30537">
    <property type="entry name" value="HTH-TYPE TRANSCRIPTIONAL REGULATOR"/>
    <property type="match status" value="1"/>
</dbReference>
<keyword evidence="2" id="KW-0805">Transcription regulation</keyword>
<keyword evidence="4" id="KW-0804">Transcription</keyword>
<dbReference type="Gene3D" id="1.10.10.10">
    <property type="entry name" value="Winged helix-like DNA-binding domain superfamily/Winged helix DNA-binding domain"/>
    <property type="match status" value="1"/>
</dbReference>
<proteinExistence type="inferred from homology"/>
<dbReference type="InterPro" id="IPR005119">
    <property type="entry name" value="LysR_subst-bd"/>
</dbReference>
<dbReference type="Gene3D" id="3.40.190.290">
    <property type="match status" value="1"/>
</dbReference>